<feature type="compositionally biased region" description="Acidic residues" evidence="1">
    <location>
        <begin position="452"/>
        <end position="461"/>
    </location>
</feature>
<dbReference type="GeneID" id="27900328"/>
<feature type="region of interest" description="Disordered" evidence="1">
    <location>
        <begin position="1"/>
        <end position="23"/>
    </location>
</feature>
<evidence type="ECO:0000256" key="1">
    <source>
        <dbReference type="SAM" id="MobiDB-lite"/>
    </source>
</evidence>
<dbReference type="InterPro" id="IPR011990">
    <property type="entry name" value="TPR-like_helical_dom_sf"/>
</dbReference>
<feature type="region of interest" description="Disordered" evidence="1">
    <location>
        <begin position="480"/>
        <end position="499"/>
    </location>
</feature>
<dbReference type="SUPFAM" id="SSF48452">
    <property type="entry name" value="TPR-like"/>
    <property type="match status" value="1"/>
</dbReference>
<keyword evidence="3" id="KW-1185">Reference proteome</keyword>
<dbReference type="HOGENOM" id="CLU_026017_0_0_1"/>
<protein>
    <recommendedName>
        <fullName evidence="4">TPR-like protein</fullName>
    </recommendedName>
</protein>
<gene>
    <name evidence="2" type="ORF">SEPMUDRAFT_145670</name>
</gene>
<evidence type="ECO:0000313" key="2">
    <source>
        <dbReference type="EMBL" id="EMF16419.1"/>
    </source>
</evidence>
<evidence type="ECO:0008006" key="4">
    <source>
        <dbReference type="Google" id="ProtNLM"/>
    </source>
</evidence>
<proteinExistence type="predicted"/>
<accession>N1QM56</accession>
<dbReference type="OMA" id="MRFFMRA"/>
<sequence>MGSKPKQFTRPAPKKKPAKAAALVTADDYQEAADFEEAAGGKHRAGDAVKSARAFVRALELYETGVAKHPRDFDLAYNKARLELEISQQPAILEHVGLDLPEWLERTRASHQHALQLNEENPDVLFNTAQVLTSLAEQLCEDDREDEAVPLLQNALEHLSSCLSRQEMMYEQHKLDFPDTEDGGVALEQPDSTQEQAVPSPAVNMSEQQSAVVETPVSPSDLLDTVYASLSALTTLAPLSDEKALQTLGDFARQLTESKAPNYISLLPVDEQDQARISTAISRASFIAAYASAQFEHQMIELETYIERLSAFDIPGKDSNVEALVAEAEARTELVMSTMDRFGESPDLPATLCWKEATISQDLYTKATKLPTSSTTTKSESKAPETNKAHLYKSKGDLEILRHRLTQIPHTDLSPSTRNSAETLIHNAQTYYKGAMNLSHAAAAASGGGGGSEEEDWEAVEEEAKQRWGIAKKIAGLLYRGGDDGSNHDGDEEDEEEDFMEALESCVEEGLIGQELAEAIFARQAGSAGSSK</sequence>
<feature type="compositionally biased region" description="Acidic residues" evidence="1">
    <location>
        <begin position="490"/>
        <end position="499"/>
    </location>
</feature>
<dbReference type="EMBL" id="KB456260">
    <property type="protein sequence ID" value="EMF16419.1"/>
    <property type="molecule type" value="Genomic_DNA"/>
</dbReference>
<feature type="region of interest" description="Disordered" evidence="1">
    <location>
        <begin position="442"/>
        <end position="463"/>
    </location>
</feature>
<dbReference type="Proteomes" id="UP000016931">
    <property type="component" value="Unassembled WGS sequence"/>
</dbReference>
<name>N1QM56_SPHMS</name>
<dbReference type="AlphaFoldDB" id="N1QM56"/>
<evidence type="ECO:0000313" key="3">
    <source>
        <dbReference type="Proteomes" id="UP000016931"/>
    </source>
</evidence>
<dbReference type="OrthoDB" id="5328412at2759"/>
<dbReference type="eggNOG" id="ENOG502RZIA">
    <property type="taxonomic scope" value="Eukaryota"/>
</dbReference>
<organism evidence="2 3">
    <name type="scientific">Sphaerulina musiva (strain SO2202)</name>
    <name type="common">Poplar stem canker fungus</name>
    <name type="synonym">Septoria musiva</name>
    <dbReference type="NCBI Taxonomy" id="692275"/>
    <lineage>
        <taxon>Eukaryota</taxon>
        <taxon>Fungi</taxon>
        <taxon>Dikarya</taxon>
        <taxon>Ascomycota</taxon>
        <taxon>Pezizomycotina</taxon>
        <taxon>Dothideomycetes</taxon>
        <taxon>Dothideomycetidae</taxon>
        <taxon>Mycosphaerellales</taxon>
        <taxon>Mycosphaerellaceae</taxon>
        <taxon>Sphaerulina</taxon>
    </lineage>
</organism>
<dbReference type="RefSeq" id="XP_016764540.1">
    <property type="nucleotide sequence ID" value="XM_016903191.1"/>
</dbReference>
<dbReference type="Gene3D" id="1.25.40.10">
    <property type="entry name" value="Tetratricopeptide repeat domain"/>
    <property type="match status" value="1"/>
</dbReference>
<reference evidence="2 3" key="1">
    <citation type="journal article" date="2012" name="PLoS Pathog.">
        <title>Diverse lifestyles and strategies of plant pathogenesis encoded in the genomes of eighteen Dothideomycetes fungi.</title>
        <authorList>
            <person name="Ohm R.A."/>
            <person name="Feau N."/>
            <person name="Henrissat B."/>
            <person name="Schoch C.L."/>
            <person name="Horwitz B.A."/>
            <person name="Barry K.W."/>
            <person name="Condon B.J."/>
            <person name="Copeland A.C."/>
            <person name="Dhillon B."/>
            <person name="Glaser F."/>
            <person name="Hesse C.N."/>
            <person name="Kosti I."/>
            <person name="LaButti K."/>
            <person name="Lindquist E.A."/>
            <person name="Lucas S."/>
            <person name="Salamov A.A."/>
            <person name="Bradshaw R.E."/>
            <person name="Ciuffetti L."/>
            <person name="Hamelin R.C."/>
            <person name="Kema G.H.J."/>
            <person name="Lawrence C."/>
            <person name="Scott J.A."/>
            <person name="Spatafora J.W."/>
            <person name="Turgeon B.G."/>
            <person name="de Wit P.J.G.M."/>
            <person name="Zhong S."/>
            <person name="Goodwin S.B."/>
            <person name="Grigoriev I.V."/>
        </authorList>
    </citation>
    <scope>NUCLEOTIDE SEQUENCE [LARGE SCALE GENOMIC DNA]</scope>
    <source>
        <strain evidence="2 3">SO2202</strain>
    </source>
</reference>